<evidence type="ECO:0000313" key="10">
    <source>
        <dbReference type="Proteomes" id="UP000005324"/>
    </source>
</evidence>
<dbReference type="RefSeq" id="WP_007003238.1">
    <property type="nucleotide sequence ID" value="NZ_GG770777.1"/>
</dbReference>
<comment type="cofactor">
    <cofactor evidence="1 5">
        <name>FAD</name>
        <dbReference type="ChEBI" id="CHEBI:57692"/>
    </cofactor>
</comment>
<dbReference type="InterPro" id="IPR007867">
    <property type="entry name" value="GMC_OxRtase_C"/>
</dbReference>
<organism evidence="9 10">
    <name type="scientific">Pseudoroseomonas cervicalis ATCC 49957</name>
    <dbReference type="NCBI Taxonomy" id="525371"/>
    <lineage>
        <taxon>Bacteria</taxon>
        <taxon>Pseudomonadati</taxon>
        <taxon>Pseudomonadota</taxon>
        <taxon>Alphaproteobacteria</taxon>
        <taxon>Acetobacterales</taxon>
        <taxon>Roseomonadaceae</taxon>
        <taxon>Roseomonas</taxon>
    </lineage>
</organism>
<dbReference type="InterPro" id="IPR036188">
    <property type="entry name" value="FAD/NAD-bd_sf"/>
</dbReference>
<evidence type="ECO:0000313" key="9">
    <source>
        <dbReference type="EMBL" id="EFH09564.1"/>
    </source>
</evidence>
<evidence type="ECO:0000256" key="6">
    <source>
        <dbReference type="RuleBase" id="RU003968"/>
    </source>
</evidence>
<keyword evidence="9" id="KW-0560">Oxidoreductase</keyword>
<dbReference type="InterPro" id="IPR000172">
    <property type="entry name" value="GMC_OxRdtase_N"/>
</dbReference>
<dbReference type="PIRSF" id="PIRSF000137">
    <property type="entry name" value="Alcohol_oxidase"/>
    <property type="match status" value="1"/>
</dbReference>
<dbReference type="GO" id="GO:0050660">
    <property type="term" value="F:flavin adenine dinucleotide binding"/>
    <property type="evidence" value="ECO:0007669"/>
    <property type="project" value="InterPro"/>
</dbReference>
<dbReference type="Gene3D" id="3.50.50.60">
    <property type="entry name" value="FAD/NAD(P)-binding domain"/>
    <property type="match status" value="1"/>
</dbReference>
<keyword evidence="4 5" id="KW-0274">FAD</keyword>
<protein>
    <submittedName>
        <fullName evidence="9">GMC oxidoreductase</fullName>
        <ecNumber evidence="9">1.1.99.-</ecNumber>
    </submittedName>
</protein>
<dbReference type="Proteomes" id="UP000005324">
    <property type="component" value="Unassembled WGS sequence"/>
</dbReference>
<evidence type="ECO:0000256" key="5">
    <source>
        <dbReference type="PIRSR" id="PIRSR000137-2"/>
    </source>
</evidence>
<dbReference type="PANTHER" id="PTHR11552">
    <property type="entry name" value="GLUCOSE-METHANOL-CHOLINE GMC OXIDOREDUCTASE"/>
    <property type="match status" value="1"/>
</dbReference>
<evidence type="ECO:0000256" key="2">
    <source>
        <dbReference type="ARBA" id="ARBA00010790"/>
    </source>
</evidence>
<feature type="domain" description="Glucose-methanol-choline oxidoreductase N-terminal" evidence="7">
    <location>
        <begin position="81"/>
        <end position="104"/>
    </location>
</feature>
<dbReference type="PANTHER" id="PTHR11552:SF147">
    <property type="entry name" value="CHOLINE DEHYDROGENASE, MITOCHONDRIAL"/>
    <property type="match status" value="1"/>
</dbReference>
<proteinExistence type="inferred from homology"/>
<evidence type="ECO:0000256" key="3">
    <source>
        <dbReference type="ARBA" id="ARBA00022630"/>
    </source>
</evidence>
<dbReference type="EC" id="1.1.99.-" evidence="9"/>
<feature type="binding site" evidence="5">
    <location>
        <position position="219"/>
    </location>
    <ligand>
        <name>FAD</name>
        <dbReference type="ChEBI" id="CHEBI:57692"/>
    </ligand>
</feature>
<dbReference type="Pfam" id="PF05199">
    <property type="entry name" value="GMC_oxred_C"/>
    <property type="match status" value="1"/>
</dbReference>
<evidence type="ECO:0000259" key="7">
    <source>
        <dbReference type="PROSITE" id="PS00623"/>
    </source>
</evidence>
<keyword evidence="3 6" id="KW-0285">Flavoprotein</keyword>
<sequence length="543" mass="57512">MSAALYDRIIIGAGSAGCVLAHRLSADPACRVLLLEAGREPPLASRIPSDWPTMFNTRVDWGYHTEPQAGCRGRRIFWPRGKMLGGSGSLNAMIYIRGVASDYDGWAAQGCPEWGWAQVLPAFLASEDNARHPAGPHHGQGGPLPVGEAPYRDPLEEAWLAAARAAGLPANDDFNGPEQEGVGFFQLTVRQGERHGTAAAYLRPALARPNLALEAGVTVTRLLLEGHRVRGVEYLREGRPCRAMADQAVVLAAGAIGSPHLLMLSGIGPADALRAAGVTPRHDLPGVGQNLQDHINIPVCFHMEERRGIGAMTEAELEASLARWQATRDGPRSSPWVAAGGFARTRPGLVAPDIQLYGAASAHQDYGRHLATRPGMTLHATLQRPNSRGEIRLRSADPLEAPAIDPRYFSSDPSGEDLATLAEGIALNRRIAAQAPLSGLLTREAGPGADCRDAAELRAFIRGHCTTLYHPAGTCRMGRDALAVVEPDTMRLRGLEGLYVADASVFPVMVSGNTNAPTIMVAERAAAMIAGAGVGAPLPAGAV</sequence>
<evidence type="ECO:0000259" key="8">
    <source>
        <dbReference type="PROSITE" id="PS00624"/>
    </source>
</evidence>
<name>D5RSZ6_9PROT</name>
<dbReference type="HOGENOM" id="CLU_002865_7_2_5"/>
<dbReference type="EMBL" id="ADVL01000769">
    <property type="protein sequence ID" value="EFH09564.1"/>
    <property type="molecule type" value="Genomic_DNA"/>
</dbReference>
<evidence type="ECO:0000256" key="1">
    <source>
        <dbReference type="ARBA" id="ARBA00001974"/>
    </source>
</evidence>
<dbReference type="InterPro" id="IPR012132">
    <property type="entry name" value="GMC_OxRdtase"/>
</dbReference>
<comment type="caution">
    <text evidence="9">The sequence shown here is derived from an EMBL/GenBank/DDBJ whole genome shotgun (WGS) entry which is preliminary data.</text>
</comment>
<dbReference type="PROSITE" id="PS00624">
    <property type="entry name" value="GMC_OXRED_2"/>
    <property type="match status" value="1"/>
</dbReference>
<keyword evidence="10" id="KW-1185">Reference proteome</keyword>
<dbReference type="PROSITE" id="PS00623">
    <property type="entry name" value="GMC_OXRED_1"/>
    <property type="match status" value="1"/>
</dbReference>
<dbReference type="SUPFAM" id="SSF54373">
    <property type="entry name" value="FAD-linked reductases, C-terminal domain"/>
    <property type="match status" value="1"/>
</dbReference>
<comment type="similarity">
    <text evidence="2 6">Belongs to the GMC oxidoreductase family.</text>
</comment>
<dbReference type="Gene3D" id="3.30.560.10">
    <property type="entry name" value="Glucose Oxidase, domain 3"/>
    <property type="match status" value="1"/>
</dbReference>
<gene>
    <name evidence="9" type="primary">alkJ</name>
    <name evidence="9" type="ORF">HMPREF0731_4208</name>
</gene>
<reference evidence="9 10" key="1">
    <citation type="submission" date="2010-04" db="EMBL/GenBank/DDBJ databases">
        <authorList>
            <person name="Qin X."/>
            <person name="Bachman B."/>
            <person name="Battles P."/>
            <person name="Bell A."/>
            <person name="Bess C."/>
            <person name="Bickham C."/>
            <person name="Chaboub L."/>
            <person name="Chen D."/>
            <person name="Coyle M."/>
            <person name="Deiros D.R."/>
            <person name="Dinh H."/>
            <person name="Forbes L."/>
            <person name="Fowler G."/>
            <person name="Francisco L."/>
            <person name="Fu Q."/>
            <person name="Gubbala S."/>
            <person name="Hale W."/>
            <person name="Han Y."/>
            <person name="Hemphill L."/>
            <person name="Highlander S.K."/>
            <person name="Hirani K."/>
            <person name="Hogues M."/>
            <person name="Jackson L."/>
            <person name="Jakkamsetti A."/>
            <person name="Javaid M."/>
            <person name="Jiang H."/>
            <person name="Korchina V."/>
            <person name="Kovar C."/>
            <person name="Lara F."/>
            <person name="Lee S."/>
            <person name="Mata R."/>
            <person name="Mathew T."/>
            <person name="Moen C."/>
            <person name="Morales K."/>
            <person name="Munidasa M."/>
            <person name="Nazareth L."/>
            <person name="Ngo R."/>
            <person name="Nguyen L."/>
            <person name="Okwuonu G."/>
            <person name="Ongeri F."/>
            <person name="Patil S."/>
            <person name="Petrosino J."/>
            <person name="Pham C."/>
            <person name="Pham P."/>
            <person name="Pu L.-L."/>
            <person name="Puazo M."/>
            <person name="Raj R."/>
            <person name="Reid J."/>
            <person name="Rouhana J."/>
            <person name="Saada N."/>
            <person name="Shang Y."/>
            <person name="Simmons D."/>
            <person name="Thornton R."/>
            <person name="Warren J."/>
            <person name="Weissenberger G."/>
            <person name="Zhang J."/>
            <person name="Zhang L."/>
            <person name="Zhou C."/>
            <person name="Zhu D."/>
            <person name="Muzny D."/>
            <person name="Worley K."/>
            <person name="Gibbs R."/>
        </authorList>
    </citation>
    <scope>NUCLEOTIDE SEQUENCE [LARGE SCALE GENOMIC DNA]</scope>
    <source>
        <strain evidence="9 10">ATCC 49957</strain>
    </source>
</reference>
<dbReference type="Pfam" id="PF00732">
    <property type="entry name" value="GMC_oxred_N"/>
    <property type="match status" value="1"/>
</dbReference>
<dbReference type="AlphaFoldDB" id="D5RSZ6"/>
<feature type="domain" description="Glucose-methanol-choline oxidoreductase N-terminal" evidence="8">
    <location>
        <begin position="254"/>
        <end position="268"/>
    </location>
</feature>
<dbReference type="SUPFAM" id="SSF51905">
    <property type="entry name" value="FAD/NAD(P)-binding domain"/>
    <property type="match status" value="1"/>
</dbReference>
<evidence type="ECO:0000256" key="4">
    <source>
        <dbReference type="ARBA" id="ARBA00022827"/>
    </source>
</evidence>
<dbReference type="GO" id="GO:0016614">
    <property type="term" value="F:oxidoreductase activity, acting on CH-OH group of donors"/>
    <property type="evidence" value="ECO:0007669"/>
    <property type="project" value="InterPro"/>
</dbReference>
<accession>D5RSZ6</accession>